<dbReference type="InterPro" id="IPR005119">
    <property type="entry name" value="LysR_subst-bd"/>
</dbReference>
<dbReference type="SUPFAM" id="SSF53850">
    <property type="entry name" value="Periplasmic binding protein-like II"/>
    <property type="match status" value="1"/>
</dbReference>
<dbReference type="Pfam" id="PF00126">
    <property type="entry name" value="HTH_1"/>
    <property type="match status" value="1"/>
</dbReference>
<dbReference type="PROSITE" id="PS50931">
    <property type="entry name" value="HTH_LYSR"/>
    <property type="match status" value="1"/>
</dbReference>
<evidence type="ECO:0000313" key="7">
    <source>
        <dbReference type="Proteomes" id="UP000247417"/>
    </source>
</evidence>
<dbReference type="FunFam" id="1.10.10.10:FF:000001">
    <property type="entry name" value="LysR family transcriptional regulator"/>
    <property type="match status" value="1"/>
</dbReference>
<dbReference type="InterPro" id="IPR036388">
    <property type="entry name" value="WH-like_DNA-bd_sf"/>
</dbReference>
<dbReference type="InterPro" id="IPR058163">
    <property type="entry name" value="LysR-type_TF_proteobact-type"/>
</dbReference>
<reference evidence="6 7" key="1">
    <citation type="submission" date="2017-07" db="EMBL/GenBank/DDBJ databases">
        <title>A draft genome sequence of Komagataeibacter oboediens LMG 18849.</title>
        <authorList>
            <person name="Skraban J."/>
            <person name="Cleenwerck I."/>
            <person name="Vandamme P."/>
            <person name="Trcek J."/>
        </authorList>
    </citation>
    <scope>NUCLEOTIDE SEQUENCE [LARGE SCALE GENOMIC DNA]</scope>
    <source>
        <strain evidence="6 7">LMG 18849</strain>
    </source>
</reference>
<dbReference type="OrthoDB" id="9812435at2"/>
<dbReference type="Proteomes" id="UP000247417">
    <property type="component" value="Unassembled WGS sequence"/>
</dbReference>
<dbReference type="GO" id="GO:0003677">
    <property type="term" value="F:DNA binding"/>
    <property type="evidence" value="ECO:0007669"/>
    <property type="project" value="UniProtKB-KW"/>
</dbReference>
<evidence type="ECO:0000256" key="1">
    <source>
        <dbReference type="ARBA" id="ARBA00009437"/>
    </source>
</evidence>
<dbReference type="Gene3D" id="1.10.10.10">
    <property type="entry name" value="Winged helix-like DNA-binding domain superfamily/Winged helix DNA-binding domain"/>
    <property type="match status" value="1"/>
</dbReference>
<dbReference type="InterPro" id="IPR036390">
    <property type="entry name" value="WH_DNA-bd_sf"/>
</dbReference>
<dbReference type="SUPFAM" id="SSF46785">
    <property type="entry name" value="Winged helix' DNA-binding domain"/>
    <property type="match status" value="1"/>
</dbReference>
<dbReference type="Gene3D" id="3.40.190.290">
    <property type="match status" value="1"/>
</dbReference>
<gene>
    <name evidence="6" type="ORF">CFR80_13605</name>
</gene>
<feature type="domain" description="HTH lysR-type" evidence="5">
    <location>
        <begin position="7"/>
        <end position="64"/>
    </location>
</feature>
<keyword evidence="3" id="KW-0238">DNA-binding</keyword>
<protein>
    <submittedName>
        <fullName evidence="6">LysR family transcriptional regulator</fullName>
    </submittedName>
</protein>
<comment type="similarity">
    <text evidence="1">Belongs to the LysR transcriptional regulatory family.</text>
</comment>
<dbReference type="PANTHER" id="PTHR30537">
    <property type="entry name" value="HTH-TYPE TRANSCRIPTIONAL REGULATOR"/>
    <property type="match status" value="1"/>
</dbReference>
<dbReference type="GO" id="GO:0003700">
    <property type="term" value="F:DNA-binding transcription factor activity"/>
    <property type="evidence" value="ECO:0007669"/>
    <property type="project" value="InterPro"/>
</dbReference>
<dbReference type="STRING" id="940286.GCA_000227565_01039"/>
<proteinExistence type="inferred from homology"/>
<keyword evidence="2" id="KW-0805">Transcription regulation</keyword>
<sequence length="310" mass="33981">MRKQVVDYFTALRVFLRSAQIGSFSGVAAEQGMEVSTVSRHISRLEADLDVALFNRTTRGLHLTEAGTLMQERASRILADLDNAREEVTLHNSSPRGTLRINVPTAFGRRHVMPHMSAFLTSFPEIRVDVTLTDTTVDLIESGTDVAIRIGALPDSTLVAKRLAGQSRILVGAPGYIKHAGLPVCPENLTDHSCLFFTVQTGNAWYFRPGIRPDAPFEKLSVSGILKANDSEALLEATLSEIGLALLPSWLIGEDIKAGRLVRVLEQFEWVLAPGAERAIWAVYPPKKVVASKVKSFINFMACQLKDSLG</sequence>
<dbReference type="InterPro" id="IPR000847">
    <property type="entry name" value="LysR_HTH_N"/>
</dbReference>
<evidence type="ECO:0000256" key="3">
    <source>
        <dbReference type="ARBA" id="ARBA00023125"/>
    </source>
</evidence>
<dbReference type="CDD" id="cd08422">
    <property type="entry name" value="PBP2_CrgA_like"/>
    <property type="match status" value="1"/>
</dbReference>
<organism evidence="6 7">
    <name type="scientific">Komagataeibacter oboediens</name>
    <dbReference type="NCBI Taxonomy" id="65958"/>
    <lineage>
        <taxon>Bacteria</taxon>
        <taxon>Pseudomonadati</taxon>
        <taxon>Pseudomonadota</taxon>
        <taxon>Alphaproteobacteria</taxon>
        <taxon>Acetobacterales</taxon>
        <taxon>Acetobacteraceae</taxon>
        <taxon>Komagataeibacter</taxon>
    </lineage>
</organism>
<dbReference type="EMBL" id="NKTX01000049">
    <property type="protein sequence ID" value="PYD80566.1"/>
    <property type="molecule type" value="Genomic_DNA"/>
</dbReference>
<name>A0A318QM45_9PROT</name>
<evidence type="ECO:0000256" key="4">
    <source>
        <dbReference type="ARBA" id="ARBA00023163"/>
    </source>
</evidence>
<dbReference type="PANTHER" id="PTHR30537:SF5">
    <property type="entry name" value="HTH-TYPE TRANSCRIPTIONAL ACTIVATOR TTDR-RELATED"/>
    <property type="match status" value="1"/>
</dbReference>
<comment type="caution">
    <text evidence="6">The sequence shown here is derived from an EMBL/GenBank/DDBJ whole genome shotgun (WGS) entry which is preliminary data.</text>
</comment>
<dbReference type="AlphaFoldDB" id="A0A318QM45"/>
<evidence type="ECO:0000313" key="6">
    <source>
        <dbReference type="EMBL" id="PYD80566.1"/>
    </source>
</evidence>
<accession>A0A318QM45</accession>
<evidence type="ECO:0000256" key="2">
    <source>
        <dbReference type="ARBA" id="ARBA00023015"/>
    </source>
</evidence>
<evidence type="ECO:0000259" key="5">
    <source>
        <dbReference type="PROSITE" id="PS50931"/>
    </source>
</evidence>
<dbReference type="Pfam" id="PF03466">
    <property type="entry name" value="LysR_substrate"/>
    <property type="match status" value="1"/>
</dbReference>
<keyword evidence="4" id="KW-0804">Transcription</keyword>
<dbReference type="RefSeq" id="WP_110507530.1">
    <property type="nucleotide sequence ID" value="NZ_NKTX01000049.1"/>
</dbReference>